<sequence>MEQAATIEKDTRQQNRSDLWKTLRKFRFTASKFGYVCKRKLFNSEFIKQFVCPPDISHIKAVAHGVKSEQLAINAFLKVYNQFTHYKCALIVHPYAIHLGASPDGILYDAIFSSFGVLEVKCPCSGRANSLEEYTRLKTFRMSYEQNKELRLKTNHNYFYQIQGQMLITGLSWAYFVVFIAKTQQIVCDKILFDQIFCLEMYQKLTQRYDEHLKDVVVLDVTEDVT</sequence>
<evidence type="ECO:0000259" key="1">
    <source>
        <dbReference type="Pfam" id="PF09588"/>
    </source>
</evidence>
<organism evidence="2 3">
    <name type="scientific">Ceutorhynchus assimilis</name>
    <name type="common">cabbage seed weevil</name>
    <dbReference type="NCBI Taxonomy" id="467358"/>
    <lineage>
        <taxon>Eukaryota</taxon>
        <taxon>Metazoa</taxon>
        <taxon>Ecdysozoa</taxon>
        <taxon>Arthropoda</taxon>
        <taxon>Hexapoda</taxon>
        <taxon>Insecta</taxon>
        <taxon>Pterygota</taxon>
        <taxon>Neoptera</taxon>
        <taxon>Endopterygota</taxon>
        <taxon>Coleoptera</taxon>
        <taxon>Polyphaga</taxon>
        <taxon>Cucujiformia</taxon>
        <taxon>Curculionidae</taxon>
        <taxon>Ceutorhynchinae</taxon>
        <taxon>Ceutorhynchus</taxon>
    </lineage>
</organism>
<dbReference type="EMBL" id="OU892277">
    <property type="protein sequence ID" value="CAG9760495.1"/>
    <property type="molecule type" value="Genomic_DNA"/>
</dbReference>
<dbReference type="OrthoDB" id="6768652at2759"/>
<proteinExistence type="predicted"/>
<dbReference type="Gene3D" id="3.90.320.10">
    <property type="match status" value="1"/>
</dbReference>
<protein>
    <recommendedName>
        <fullName evidence="1">YqaJ viral recombinase domain-containing protein</fullName>
    </recommendedName>
</protein>
<dbReference type="InterPro" id="IPR051703">
    <property type="entry name" value="NF-kappa-B_Signaling_Reg"/>
</dbReference>
<evidence type="ECO:0000313" key="2">
    <source>
        <dbReference type="EMBL" id="CAG9760495.1"/>
    </source>
</evidence>
<dbReference type="SUPFAM" id="SSF52980">
    <property type="entry name" value="Restriction endonuclease-like"/>
    <property type="match status" value="1"/>
</dbReference>
<feature type="domain" description="YqaJ viral recombinase" evidence="1">
    <location>
        <begin position="20"/>
        <end position="171"/>
    </location>
</feature>
<dbReference type="InterPro" id="IPR019080">
    <property type="entry name" value="YqaJ_viral_recombinase"/>
</dbReference>
<dbReference type="InterPro" id="IPR011335">
    <property type="entry name" value="Restrct_endonuc-II-like"/>
</dbReference>
<keyword evidence="3" id="KW-1185">Reference proteome</keyword>
<accession>A0A9N9MA15</accession>
<dbReference type="AlphaFoldDB" id="A0A9N9MA15"/>
<dbReference type="PANTHER" id="PTHR46609:SF8">
    <property type="entry name" value="YQAJ VIRAL RECOMBINASE DOMAIN-CONTAINING PROTEIN"/>
    <property type="match status" value="1"/>
</dbReference>
<dbReference type="Pfam" id="PF09588">
    <property type="entry name" value="YqaJ"/>
    <property type="match status" value="1"/>
</dbReference>
<dbReference type="InterPro" id="IPR011604">
    <property type="entry name" value="PDDEXK-like_dom_sf"/>
</dbReference>
<gene>
    <name evidence="2" type="ORF">CEUTPL_LOCUS1223</name>
</gene>
<dbReference type="PANTHER" id="PTHR46609">
    <property type="entry name" value="EXONUCLEASE, PHAGE-TYPE/RECB, C-TERMINAL DOMAIN-CONTAINING PROTEIN"/>
    <property type="match status" value="1"/>
</dbReference>
<name>A0A9N9MA15_9CUCU</name>
<reference evidence="2" key="1">
    <citation type="submission" date="2022-01" db="EMBL/GenBank/DDBJ databases">
        <authorList>
            <person name="King R."/>
        </authorList>
    </citation>
    <scope>NUCLEOTIDE SEQUENCE</scope>
</reference>
<dbReference type="GO" id="GO:0006281">
    <property type="term" value="P:DNA repair"/>
    <property type="evidence" value="ECO:0007669"/>
    <property type="project" value="UniProtKB-ARBA"/>
</dbReference>
<dbReference type="Proteomes" id="UP001152799">
    <property type="component" value="Chromosome 1"/>
</dbReference>
<evidence type="ECO:0000313" key="3">
    <source>
        <dbReference type="Proteomes" id="UP001152799"/>
    </source>
</evidence>
<dbReference type="CDD" id="cd22343">
    <property type="entry name" value="PDDEXK_lambda_exonuclease-like"/>
    <property type="match status" value="1"/>
</dbReference>